<dbReference type="GO" id="GO:0004867">
    <property type="term" value="F:serine-type endopeptidase inhibitor activity"/>
    <property type="evidence" value="ECO:0007669"/>
    <property type="project" value="InterPro"/>
</dbReference>
<keyword evidence="1" id="KW-0732">Signal</keyword>
<feature type="chain" id="PRO_5025590519" evidence="1">
    <location>
        <begin position="22"/>
        <end position="84"/>
    </location>
</feature>
<dbReference type="PROSITE" id="PS51257">
    <property type="entry name" value="PROKAR_LIPOPROTEIN"/>
    <property type="match status" value="1"/>
</dbReference>
<dbReference type="InterPro" id="IPR036880">
    <property type="entry name" value="Kunitz_BPTI_sf"/>
</dbReference>
<proteinExistence type="predicted"/>
<organism evidence="2">
    <name type="scientific">Ixodes ricinus</name>
    <name type="common">Common tick</name>
    <name type="synonym">Acarus ricinus</name>
    <dbReference type="NCBI Taxonomy" id="34613"/>
    <lineage>
        <taxon>Eukaryota</taxon>
        <taxon>Metazoa</taxon>
        <taxon>Ecdysozoa</taxon>
        <taxon>Arthropoda</taxon>
        <taxon>Chelicerata</taxon>
        <taxon>Arachnida</taxon>
        <taxon>Acari</taxon>
        <taxon>Parasitiformes</taxon>
        <taxon>Ixodida</taxon>
        <taxon>Ixodoidea</taxon>
        <taxon>Ixodidae</taxon>
        <taxon>Ixodinae</taxon>
        <taxon>Ixodes</taxon>
    </lineage>
</organism>
<protein>
    <submittedName>
        <fullName evidence="2">Putative salivary kunitz domain protein</fullName>
    </submittedName>
</protein>
<feature type="signal peptide" evidence="1">
    <location>
        <begin position="1"/>
        <end position="21"/>
    </location>
</feature>
<dbReference type="SUPFAM" id="SSF57362">
    <property type="entry name" value="BPTI-like"/>
    <property type="match status" value="1"/>
</dbReference>
<evidence type="ECO:0000256" key="1">
    <source>
        <dbReference type="SAM" id="SignalP"/>
    </source>
</evidence>
<name>A0A6B0U715_IXORI</name>
<accession>A0A6B0U715</accession>
<evidence type="ECO:0000313" key="2">
    <source>
        <dbReference type="EMBL" id="MXU84977.1"/>
    </source>
</evidence>
<dbReference type="EMBL" id="GIFC01002894">
    <property type="protein sequence ID" value="MXU84977.1"/>
    <property type="molecule type" value="Transcribed_RNA"/>
</dbReference>
<sequence>MMQKMMQFIFVVCFVILACRALSYDDLPERCFAPEEDPRCRALSGRYIYNPRTNVCEKKYTCWDNEHGFFYKSKCKRYCKVNKK</sequence>
<dbReference type="Gene3D" id="4.10.410.10">
    <property type="entry name" value="Pancreatic trypsin inhibitor Kunitz domain"/>
    <property type="match status" value="1"/>
</dbReference>
<dbReference type="AlphaFoldDB" id="A0A6B0U715"/>
<reference evidence="2" key="1">
    <citation type="submission" date="2019-12" db="EMBL/GenBank/DDBJ databases">
        <title>An insight into the sialome of adult female Ixodes ricinus ticks feeding for 6 days.</title>
        <authorList>
            <person name="Perner J."/>
            <person name="Ribeiro J.M.C."/>
        </authorList>
    </citation>
    <scope>NUCLEOTIDE SEQUENCE</scope>
    <source>
        <strain evidence="2">Semi-engorged</strain>
        <tissue evidence="2">Salivary glands</tissue>
    </source>
</reference>